<dbReference type="EMBL" id="BAVR01000004">
    <property type="protein sequence ID" value="GAE87103.1"/>
    <property type="molecule type" value="Genomic_DNA"/>
</dbReference>
<dbReference type="PANTHER" id="PTHR45586:SF1">
    <property type="entry name" value="LIPOPOLYSACCHARIDE ASSEMBLY PROTEIN B"/>
    <property type="match status" value="1"/>
</dbReference>
<proteinExistence type="predicted"/>
<organism evidence="7 8">
    <name type="scientific">Acetivibrio straminisolvens JCM 21531</name>
    <dbReference type="NCBI Taxonomy" id="1294263"/>
    <lineage>
        <taxon>Bacteria</taxon>
        <taxon>Bacillati</taxon>
        <taxon>Bacillota</taxon>
        <taxon>Clostridia</taxon>
        <taxon>Eubacteriales</taxon>
        <taxon>Oscillospiraceae</taxon>
        <taxon>Acetivibrio</taxon>
    </lineage>
</organism>
<evidence type="ECO:0000256" key="2">
    <source>
        <dbReference type="ARBA" id="ARBA00022803"/>
    </source>
</evidence>
<dbReference type="STRING" id="1294263.JCM21531_448"/>
<dbReference type="SUPFAM" id="SSF81901">
    <property type="entry name" value="HCP-like"/>
    <property type="match status" value="1"/>
</dbReference>
<keyword evidence="1" id="KW-0677">Repeat</keyword>
<dbReference type="InterPro" id="IPR011990">
    <property type="entry name" value="TPR-like_helical_dom_sf"/>
</dbReference>
<reference evidence="7" key="1">
    <citation type="journal article" date="2014" name="Genome Announc.">
        <title>Draft Genome Sequence of Clostridium straminisolvens Strain JCM 21531T, Isolated from a Cellulose-Degrading Bacterial Community.</title>
        <authorList>
            <person name="Yuki M."/>
            <person name="Oshima K."/>
            <person name="Suda W."/>
            <person name="Sakamoto M."/>
            <person name="Kitamura K."/>
            <person name="Iida T."/>
            <person name="Hattori M."/>
            <person name="Ohkuma M."/>
        </authorList>
    </citation>
    <scope>NUCLEOTIDE SEQUENCE [LARGE SCALE GENOMIC DNA]</scope>
    <source>
        <strain evidence="7">JCM 21531</strain>
    </source>
</reference>
<dbReference type="PROSITE" id="PS50005">
    <property type="entry name" value="TPR"/>
    <property type="match status" value="2"/>
</dbReference>
<dbReference type="RefSeq" id="WP_038286913.1">
    <property type="nucleotide sequence ID" value="NZ_BAVR01000004.1"/>
</dbReference>
<evidence type="ECO:0000256" key="4">
    <source>
        <dbReference type="SAM" id="Coils"/>
    </source>
</evidence>
<dbReference type="Proteomes" id="UP000019109">
    <property type="component" value="Unassembled WGS sequence"/>
</dbReference>
<keyword evidence="2 3" id="KW-0802">TPR repeat</keyword>
<evidence type="ECO:0000256" key="5">
    <source>
        <dbReference type="SAM" id="MobiDB-lite"/>
    </source>
</evidence>
<keyword evidence="8" id="KW-1185">Reference proteome</keyword>
<gene>
    <name evidence="7" type="ORF">JCM21531_448</name>
</gene>
<dbReference type="AlphaFoldDB" id="W4V2P6"/>
<feature type="repeat" description="TPR" evidence="3">
    <location>
        <begin position="334"/>
        <end position="367"/>
    </location>
</feature>
<dbReference type="Gene3D" id="1.25.40.10">
    <property type="entry name" value="Tetratricopeptide repeat domain"/>
    <property type="match status" value="2"/>
</dbReference>
<feature type="coiled-coil region" evidence="4">
    <location>
        <begin position="192"/>
        <end position="240"/>
    </location>
</feature>
<dbReference type="SMART" id="SM00028">
    <property type="entry name" value="TPR"/>
    <property type="match status" value="4"/>
</dbReference>
<comment type="caution">
    <text evidence="7">The sequence shown here is derived from an EMBL/GenBank/DDBJ whole genome shotgun (WGS) entry which is preliminary data.</text>
</comment>
<keyword evidence="4" id="KW-0175">Coiled coil</keyword>
<keyword evidence="6" id="KW-1133">Transmembrane helix</keyword>
<feature type="transmembrane region" description="Helical" evidence="6">
    <location>
        <begin position="171"/>
        <end position="191"/>
    </location>
</feature>
<feature type="compositionally biased region" description="Basic residues" evidence="5">
    <location>
        <begin position="122"/>
        <end position="134"/>
    </location>
</feature>
<feature type="repeat" description="TPR" evidence="3">
    <location>
        <begin position="67"/>
        <end position="100"/>
    </location>
</feature>
<dbReference type="PANTHER" id="PTHR45586">
    <property type="entry name" value="TPR REPEAT-CONTAINING PROTEIN PA4667"/>
    <property type="match status" value="1"/>
</dbReference>
<dbReference type="InterPro" id="IPR019734">
    <property type="entry name" value="TPR_rpt"/>
</dbReference>
<keyword evidence="6" id="KW-0812">Transmembrane</keyword>
<evidence type="ECO:0000313" key="8">
    <source>
        <dbReference type="Proteomes" id="UP000019109"/>
    </source>
</evidence>
<evidence type="ECO:0008006" key="9">
    <source>
        <dbReference type="Google" id="ProtNLM"/>
    </source>
</evidence>
<evidence type="ECO:0000256" key="1">
    <source>
        <dbReference type="ARBA" id="ARBA00022737"/>
    </source>
</evidence>
<dbReference type="InterPro" id="IPR051012">
    <property type="entry name" value="CellSynth/LPSAsmb/PSIAsmb"/>
</dbReference>
<sequence length="385" mass="45230">MMDFKNELQNYSMIDLDRLSETNPNMPDNIKNSIQLYNKALEDFRAKSEDIAIIELKKAISLNPDFHEAMNLLGIFYMYIGENDKAAETFQKVIDAEKNSVMAIKYLKEIDSSYEPIANKKEKSRKAKEKRGRSRGANQLSEGIVNRSTTSFSLKKLLKIWEYKPMDTARLFIGLLIGALLVFLLSYKYYFREENNEQLNQLTAQYNDLIEQRDEIERKYNELNEKYQGLNGTFEEVKKQVDYYMNASKLLQIEKHASQNQYREAADLILLLKNTNFTGVEKEKFDKLSQDVMPKAAQNEYNQGRELYNRKNYQEAVEKFERSRSYSDNWRYAVNNLYYLGVCYQELNNNTKALEIFQEVVSKYPATSYAGYSNDRINFIRSSQQ</sequence>
<feature type="region of interest" description="Disordered" evidence="5">
    <location>
        <begin position="120"/>
        <end position="140"/>
    </location>
</feature>
<dbReference type="OrthoDB" id="9791784at2"/>
<evidence type="ECO:0000256" key="6">
    <source>
        <dbReference type="SAM" id="Phobius"/>
    </source>
</evidence>
<protein>
    <recommendedName>
        <fullName evidence="9">TPR repeat protein</fullName>
    </recommendedName>
</protein>
<dbReference type="Pfam" id="PF13174">
    <property type="entry name" value="TPR_6"/>
    <property type="match status" value="1"/>
</dbReference>
<keyword evidence="6" id="KW-0472">Membrane</keyword>
<accession>W4V2P6</accession>
<name>W4V2P6_9FIRM</name>
<dbReference type="Pfam" id="PF13181">
    <property type="entry name" value="TPR_8"/>
    <property type="match status" value="1"/>
</dbReference>
<evidence type="ECO:0000256" key="3">
    <source>
        <dbReference type="PROSITE-ProRule" id="PRU00339"/>
    </source>
</evidence>
<evidence type="ECO:0000313" key="7">
    <source>
        <dbReference type="EMBL" id="GAE87103.1"/>
    </source>
</evidence>